<proteinExistence type="predicted"/>
<dbReference type="AlphaFoldDB" id="A0A811U7B2"/>
<dbReference type="Proteomes" id="UP000606786">
    <property type="component" value="Unassembled WGS sequence"/>
</dbReference>
<feature type="non-terminal residue" evidence="1">
    <location>
        <position position="58"/>
    </location>
</feature>
<gene>
    <name evidence="1" type="ORF">CCAP1982_LOCUS1971</name>
</gene>
<sequence>ACKSLQCKNGNLAAKRRRLYLPSVMRVHDLVSGTIKQKLEDNGRFGAIKGQNHMEKKK</sequence>
<evidence type="ECO:0000313" key="1">
    <source>
        <dbReference type="EMBL" id="CAD6993145.1"/>
    </source>
</evidence>
<feature type="non-terminal residue" evidence="1">
    <location>
        <position position="1"/>
    </location>
</feature>
<comment type="caution">
    <text evidence="1">The sequence shown here is derived from an EMBL/GenBank/DDBJ whole genome shotgun (WGS) entry which is preliminary data.</text>
</comment>
<dbReference type="EMBL" id="CAJHJT010000001">
    <property type="protein sequence ID" value="CAD6993145.1"/>
    <property type="molecule type" value="Genomic_DNA"/>
</dbReference>
<evidence type="ECO:0000313" key="2">
    <source>
        <dbReference type="Proteomes" id="UP000606786"/>
    </source>
</evidence>
<reference evidence="1" key="1">
    <citation type="submission" date="2020-11" db="EMBL/GenBank/DDBJ databases">
        <authorList>
            <person name="Whitehead M."/>
        </authorList>
    </citation>
    <scope>NUCLEOTIDE SEQUENCE</scope>
    <source>
        <strain evidence="1">EGII</strain>
    </source>
</reference>
<name>A0A811U7B2_CERCA</name>
<accession>A0A811U7B2</accession>
<keyword evidence="2" id="KW-1185">Reference proteome</keyword>
<protein>
    <submittedName>
        <fullName evidence="1">(Mediterranean fruit fly) hypothetical protein</fullName>
    </submittedName>
</protein>
<organism evidence="1 2">
    <name type="scientific">Ceratitis capitata</name>
    <name type="common">Mediterranean fruit fly</name>
    <name type="synonym">Tephritis capitata</name>
    <dbReference type="NCBI Taxonomy" id="7213"/>
    <lineage>
        <taxon>Eukaryota</taxon>
        <taxon>Metazoa</taxon>
        <taxon>Ecdysozoa</taxon>
        <taxon>Arthropoda</taxon>
        <taxon>Hexapoda</taxon>
        <taxon>Insecta</taxon>
        <taxon>Pterygota</taxon>
        <taxon>Neoptera</taxon>
        <taxon>Endopterygota</taxon>
        <taxon>Diptera</taxon>
        <taxon>Brachycera</taxon>
        <taxon>Muscomorpha</taxon>
        <taxon>Tephritoidea</taxon>
        <taxon>Tephritidae</taxon>
        <taxon>Ceratitis</taxon>
        <taxon>Ceratitis</taxon>
    </lineage>
</organism>